<sequence length="393" mass="43562">MGMKSKAEVVIIGGGSTGTSIAYHLAKLGVEDVVLLEKNYLGSGSTFRCASGIRAQFTDEANIKLQRYNIEKRWKHLSEELEYDVHFKQTGYLFLATTEEEIEAFKQNIKLQNKFGVPTRLITPEEAKEIVPPLNAEAFLAGAWNPEDGKACPFRVVHAFARKAREMGVEIYEHTPVTGIIVENGEIKGVKTEKGVIKTGIVVNAANAWAPIINEMAGLSRDFVPIKPYKHQIAKTEPIAPGQIEPLTCPPAWNDSYVIQDGEDGGVICGTGLEKEPTSLDDVQPTYDFLREVLKWATRIIPALKYVHVVRQWAGFYAKTPDSNPAIGRIQYVDELYIAAGFSGHGFMMAPGVGEAIAELIIKGKSKVPLDWEWYDPHRFERGELRSAAFQIG</sequence>
<dbReference type="EMBL" id="CP006965">
    <property type="protein sequence ID" value="AHF80433.1"/>
    <property type="molecule type" value="Genomic_DNA"/>
</dbReference>
<dbReference type="GO" id="GO:0016491">
    <property type="term" value="F:oxidoreductase activity"/>
    <property type="evidence" value="ECO:0007669"/>
    <property type="project" value="UniProtKB-KW"/>
</dbReference>
<evidence type="ECO:0000313" key="4">
    <source>
        <dbReference type="Proteomes" id="UP000019027"/>
    </source>
</evidence>
<dbReference type="InterPro" id="IPR006076">
    <property type="entry name" value="FAD-dep_OxRdtase"/>
</dbReference>
<dbReference type="SUPFAM" id="SSF51905">
    <property type="entry name" value="FAD/NAD(P)-binding domain"/>
    <property type="match status" value="1"/>
</dbReference>
<keyword evidence="4" id="KW-1185">Reference proteome</keyword>
<name>W0I7P9_9EURY</name>
<protein>
    <submittedName>
        <fullName evidence="3">Sarcosine oxidase subunit beta</fullName>
    </submittedName>
</protein>
<evidence type="ECO:0000313" key="3">
    <source>
        <dbReference type="EMBL" id="AHF80433.1"/>
    </source>
</evidence>
<dbReference type="Gene3D" id="3.30.9.10">
    <property type="entry name" value="D-Amino Acid Oxidase, subunit A, domain 2"/>
    <property type="match status" value="1"/>
</dbReference>
<accession>W0I7P9</accession>
<gene>
    <name evidence="3" type="ORF">TES1_1049</name>
</gene>
<evidence type="ECO:0000256" key="1">
    <source>
        <dbReference type="ARBA" id="ARBA00023002"/>
    </source>
</evidence>
<feature type="domain" description="FAD dependent oxidoreductase" evidence="2">
    <location>
        <begin position="9"/>
        <end position="360"/>
    </location>
</feature>
<organism evidence="3 4">
    <name type="scientific">Thermococcus paralvinellae</name>
    <dbReference type="NCBI Taxonomy" id="582419"/>
    <lineage>
        <taxon>Archaea</taxon>
        <taxon>Methanobacteriati</taxon>
        <taxon>Methanobacteriota</taxon>
        <taxon>Thermococci</taxon>
        <taxon>Thermococcales</taxon>
        <taxon>Thermococcaceae</taxon>
        <taxon>Thermococcus</taxon>
    </lineage>
</organism>
<keyword evidence="1" id="KW-0560">Oxidoreductase</keyword>
<dbReference type="Gene3D" id="3.50.50.60">
    <property type="entry name" value="FAD/NAD(P)-binding domain"/>
    <property type="match status" value="1"/>
</dbReference>
<dbReference type="Proteomes" id="UP000019027">
    <property type="component" value="Chromosome"/>
</dbReference>
<dbReference type="HOGENOM" id="CLU_007884_4_1_2"/>
<evidence type="ECO:0000259" key="2">
    <source>
        <dbReference type="Pfam" id="PF01266"/>
    </source>
</evidence>
<dbReference type="InterPro" id="IPR036188">
    <property type="entry name" value="FAD/NAD-bd_sf"/>
</dbReference>
<dbReference type="PANTHER" id="PTHR13847">
    <property type="entry name" value="SARCOSINE DEHYDROGENASE-RELATED"/>
    <property type="match status" value="1"/>
</dbReference>
<dbReference type="SUPFAM" id="SSF54373">
    <property type="entry name" value="FAD-linked reductases, C-terminal domain"/>
    <property type="match status" value="1"/>
</dbReference>
<dbReference type="STRING" id="582419.TES1_1049"/>
<dbReference type="KEGG" id="ths:TES1_1049"/>
<proteinExistence type="predicted"/>
<dbReference type="PANTHER" id="PTHR13847:SF287">
    <property type="entry name" value="FAD-DEPENDENT OXIDOREDUCTASE DOMAIN-CONTAINING PROTEIN 1"/>
    <property type="match status" value="1"/>
</dbReference>
<reference evidence="3 4" key="1">
    <citation type="journal article" date="2014" name="Int. J. Syst. Evol. Microbiol.">
        <title>Thermococcus paralvinellae sp. nov. and Thermococcus cleftensis sp. nov. of hyperthermophilic heterotrophs from deep-sea hydrothermal vents.</title>
        <authorList>
            <person name="Hensley S.A."/>
            <person name="Jung J.H."/>
            <person name="Park C.S."/>
            <person name="Holden J.F."/>
        </authorList>
    </citation>
    <scope>NUCLEOTIDE SEQUENCE [LARGE SCALE GENOMIC DNA]</scope>
    <source>
        <strain evidence="3 4">ES1</strain>
    </source>
</reference>
<dbReference type="GO" id="GO:0005737">
    <property type="term" value="C:cytoplasm"/>
    <property type="evidence" value="ECO:0007669"/>
    <property type="project" value="TreeGrafter"/>
</dbReference>
<dbReference type="Pfam" id="PF01266">
    <property type="entry name" value="DAO"/>
    <property type="match status" value="1"/>
</dbReference>
<dbReference type="AlphaFoldDB" id="W0I7P9"/>